<organism evidence="9 10">
    <name type="scientific">Halomonas organivorans</name>
    <dbReference type="NCBI Taxonomy" id="257772"/>
    <lineage>
        <taxon>Bacteria</taxon>
        <taxon>Pseudomonadati</taxon>
        <taxon>Pseudomonadota</taxon>
        <taxon>Gammaproteobacteria</taxon>
        <taxon>Oceanospirillales</taxon>
        <taxon>Halomonadaceae</taxon>
        <taxon>Halomonas</taxon>
    </lineage>
</organism>
<evidence type="ECO:0000313" key="9">
    <source>
        <dbReference type="EMBL" id="MBB3142866.1"/>
    </source>
</evidence>
<protein>
    <submittedName>
        <fullName evidence="9">Putative colanic acid biosynthesis UDP-glucose lipid carrier transferase</fullName>
    </submittedName>
</protein>
<keyword evidence="10" id="KW-1185">Reference proteome</keyword>
<feature type="transmembrane region" description="Helical" evidence="7">
    <location>
        <begin position="76"/>
        <end position="96"/>
    </location>
</feature>
<gene>
    <name evidence="9" type="ORF">FHR96_003771</name>
</gene>
<dbReference type="NCBIfam" id="TIGR03023">
    <property type="entry name" value="WcaJ_sugtrans"/>
    <property type="match status" value="1"/>
</dbReference>
<dbReference type="GO" id="GO:0016780">
    <property type="term" value="F:phosphotransferase activity, for other substituted phosphate groups"/>
    <property type="evidence" value="ECO:0007669"/>
    <property type="project" value="TreeGrafter"/>
</dbReference>
<comment type="caution">
    <text evidence="9">The sequence shown here is derived from an EMBL/GenBank/DDBJ whole genome shotgun (WGS) entry which is preliminary data.</text>
</comment>
<dbReference type="NCBIfam" id="TIGR03025">
    <property type="entry name" value="EPS_sugtrans"/>
    <property type="match status" value="1"/>
</dbReference>
<sequence>MSTTSSDWLRRLMRCFDAGIAMLVAAGVLITMPGLDDAQGIEYSLLILVGGLLLPACGELLGLYEPWRGRSLFTMLGIYAFSCLLAIVLLSVFLVITQSSPIFSRGWMLASSLSVLGLGCLLRAGLYAYLRSLRARGYNLKRVLVIGRAGNIERVQRHLAALPYIGYRISHVVTDTPEGDILSRVKELVAQSVFRRDYDEIWLTYPLTEGETVKSIAGELFSVPVNLRYFPDLSDVRLLNHRVAKVADMYSLDLNVSPLNGPMRWIKALEDRLLGLLMFLLFLPVMLIIAALVHWKMGAPILFKQHRHGLDGKRFRIYKFRTMRPHHSEKGTCPAVDSDPRITRLGQFLRQTSLDELPQLYNVLQGRMSLVGPRPHAMDHNDHYKDVIEVYMQRHRVKPGMTGWAQVNGLRGITEDIELMRRRVEYDLYYIDNWSLGLDFKILAMTPTRGFINRQP</sequence>
<feature type="domain" description="Bacterial sugar transferase" evidence="8">
    <location>
        <begin position="267"/>
        <end position="448"/>
    </location>
</feature>
<name>A0A7W5G7S6_9GAMM</name>
<dbReference type="InterPro" id="IPR017475">
    <property type="entry name" value="EPS_sugar_tfrase"/>
</dbReference>
<keyword evidence="4 7" id="KW-0812">Transmembrane</keyword>
<evidence type="ECO:0000256" key="2">
    <source>
        <dbReference type="ARBA" id="ARBA00006464"/>
    </source>
</evidence>
<comment type="subcellular location">
    <subcellularLocation>
        <location evidence="1">Membrane</location>
        <topology evidence="1">Multi-pass membrane protein</topology>
    </subcellularLocation>
</comment>
<evidence type="ECO:0000256" key="6">
    <source>
        <dbReference type="ARBA" id="ARBA00023136"/>
    </source>
</evidence>
<accession>A0A7W5G7S6</accession>
<evidence type="ECO:0000256" key="5">
    <source>
        <dbReference type="ARBA" id="ARBA00022989"/>
    </source>
</evidence>
<dbReference type="RefSeq" id="WP_246393035.1">
    <property type="nucleotide sequence ID" value="NZ_JACHXM010000028.1"/>
</dbReference>
<dbReference type="Proteomes" id="UP000525987">
    <property type="component" value="Unassembled WGS sequence"/>
</dbReference>
<keyword evidence="5 7" id="KW-1133">Transmembrane helix</keyword>
<dbReference type="AlphaFoldDB" id="A0A7W5G7S6"/>
<dbReference type="PANTHER" id="PTHR30576">
    <property type="entry name" value="COLANIC BIOSYNTHESIS UDP-GLUCOSE LIPID CARRIER TRANSFERASE"/>
    <property type="match status" value="1"/>
</dbReference>
<evidence type="ECO:0000256" key="7">
    <source>
        <dbReference type="SAM" id="Phobius"/>
    </source>
</evidence>
<evidence type="ECO:0000256" key="1">
    <source>
        <dbReference type="ARBA" id="ARBA00004141"/>
    </source>
</evidence>
<dbReference type="EMBL" id="JACHXM010000028">
    <property type="protein sequence ID" value="MBB3142866.1"/>
    <property type="molecule type" value="Genomic_DNA"/>
</dbReference>
<feature type="transmembrane region" description="Helical" evidence="7">
    <location>
        <begin position="43"/>
        <end position="64"/>
    </location>
</feature>
<feature type="transmembrane region" description="Helical" evidence="7">
    <location>
        <begin position="273"/>
        <end position="295"/>
    </location>
</feature>
<evidence type="ECO:0000259" key="8">
    <source>
        <dbReference type="Pfam" id="PF02397"/>
    </source>
</evidence>
<comment type="similarity">
    <text evidence="2">Belongs to the bacterial sugar transferase family.</text>
</comment>
<keyword evidence="3 9" id="KW-0808">Transferase</keyword>
<feature type="transmembrane region" description="Helical" evidence="7">
    <location>
        <begin position="108"/>
        <end position="130"/>
    </location>
</feature>
<evidence type="ECO:0000256" key="4">
    <source>
        <dbReference type="ARBA" id="ARBA00022692"/>
    </source>
</evidence>
<dbReference type="InterPro" id="IPR003362">
    <property type="entry name" value="Bact_transf"/>
</dbReference>
<keyword evidence="6 7" id="KW-0472">Membrane</keyword>
<evidence type="ECO:0000256" key="3">
    <source>
        <dbReference type="ARBA" id="ARBA00022679"/>
    </source>
</evidence>
<proteinExistence type="inferred from homology"/>
<evidence type="ECO:0000313" key="10">
    <source>
        <dbReference type="Proteomes" id="UP000525987"/>
    </source>
</evidence>
<dbReference type="GO" id="GO:0016020">
    <property type="term" value="C:membrane"/>
    <property type="evidence" value="ECO:0007669"/>
    <property type="project" value="UniProtKB-SubCell"/>
</dbReference>
<reference evidence="9 10" key="1">
    <citation type="submission" date="2020-08" db="EMBL/GenBank/DDBJ databases">
        <title>Genomic Encyclopedia of Type Strains, Phase III (KMG-III): the genomes of soil and plant-associated and newly described type strains.</title>
        <authorList>
            <person name="Whitman W."/>
        </authorList>
    </citation>
    <scope>NUCLEOTIDE SEQUENCE [LARGE SCALE GENOMIC DNA]</scope>
    <source>
        <strain evidence="9 10">CECT 5995</strain>
    </source>
</reference>
<dbReference type="InterPro" id="IPR017473">
    <property type="entry name" value="Undecaprenyl-P_gluc_Ptfrase"/>
</dbReference>
<dbReference type="Pfam" id="PF02397">
    <property type="entry name" value="Bac_transf"/>
    <property type="match status" value="1"/>
</dbReference>
<dbReference type="PANTHER" id="PTHR30576:SF0">
    <property type="entry name" value="UNDECAPRENYL-PHOSPHATE N-ACETYLGALACTOSAMINYL 1-PHOSPHATE TRANSFERASE-RELATED"/>
    <property type="match status" value="1"/>
</dbReference>
<feature type="transmembrane region" description="Helical" evidence="7">
    <location>
        <begin position="12"/>
        <end position="31"/>
    </location>
</feature>
<dbReference type="Pfam" id="PF13727">
    <property type="entry name" value="CoA_binding_3"/>
    <property type="match status" value="1"/>
</dbReference>